<reference evidence="6 7" key="1">
    <citation type="submission" date="2019-04" db="EMBL/GenBank/DDBJ databases">
        <authorList>
            <person name="Feng G."/>
            <person name="Zhang J."/>
            <person name="Zhu H."/>
        </authorList>
    </citation>
    <scope>NUCLEOTIDE SEQUENCE [LARGE SCALE GENOMIC DNA]</scope>
    <source>
        <strain evidence="6 7">92R-1</strain>
    </source>
</reference>
<dbReference type="Proteomes" id="UP000298337">
    <property type="component" value="Unassembled WGS sequence"/>
</dbReference>
<dbReference type="PANTHER" id="PTHR11575">
    <property type="entry name" value="5'-NUCLEOTIDASE-RELATED"/>
    <property type="match status" value="1"/>
</dbReference>
<dbReference type="InterPro" id="IPR008334">
    <property type="entry name" value="5'-Nucleotdase_C"/>
</dbReference>
<protein>
    <submittedName>
        <fullName evidence="6">Multifunctional 2',3'-cyclic-nucleotide 2'-phosphodiesterase/5'-nucleotidase/3'-nucleotidase</fullName>
    </submittedName>
</protein>
<evidence type="ECO:0000256" key="1">
    <source>
        <dbReference type="ARBA" id="ARBA00022729"/>
    </source>
</evidence>
<dbReference type="RefSeq" id="WP_135435243.1">
    <property type="nucleotide sequence ID" value="NZ_SRLA01000003.1"/>
</dbReference>
<dbReference type="AlphaFoldDB" id="A0A4Z0P4X1"/>
<proteinExistence type="inferred from homology"/>
<comment type="similarity">
    <text evidence="2">Belongs to the 5'-nucleotidase family.</text>
</comment>
<dbReference type="SUPFAM" id="SSF56300">
    <property type="entry name" value="Metallo-dependent phosphatases"/>
    <property type="match status" value="1"/>
</dbReference>
<dbReference type="InterPro" id="IPR029052">
    <property type="entry name" value="Metallo-depent_PP-like"/>
</dbReference>
<evidence type="ECO:0000313" key="6">
    <source>
        <dbReference type="EMBL" id="TGE06460.1"/>
    </source>
</evidence>
<dbReference type="GO" id="GO:0016787">
    <property type="term" value="F:hydrolase activity"/>
    <property type="evidence" value="ECO:0007669"/>
    <property type="project" value="UniProtKB-KW"/>
</dbReference>
<dbReference type="Pfam" id="PF00149">
    <property type="entry name" value="Metallophos"/>
    <property type="match status" value="1"/>
</dbReference>
<dbReference type="PANTHER" id="PTHR11575:SF24">
    <property type="entry name" value="5'-NUCLEOTIDASE"/>
    <property type="match status" value="1"/>
</dbReference>
<dbReference type="Gene3D" id="3.90.780.10">
    <property type="entry name" value="5'-Nucleotidase, C-terminal domain"/>
    <property type="match status" value="1"/>
</dbReference>
<dbReference type="CDD" id="cd00845">
    <property type="entry name" value="MPP_UshA_N_like"/>
    <property type="match status" value="1"/>
</dbReference>
<dbReference type="GO" id="GO:0000166">
    <property type="term" value="F:nucleotide binding"/>
    <property type="evidence" value="ECO:0007669"/>
    <property type="project" value="UniProtKB-KW"/>
</dbReference>
<dbReference type="Pfam" id="PF02872">
    <property type="entry name" value="5_nucleotid_C"/>
    <property type="match status" value="1"/>
</dbReference>
<evidence type="ECO:0000259" key="4">
    <source>
        <dbReference type="Pfam" id="PF00149"/>
    </source>
</evidence>
<dbReference type="InterPro" id="IPR004843">
    <property type="entry name" value="Calcineurin-like_PHP"/>
</dbReference>
<evidence type="ECO:0000259" key="5">
    <source>
        <dbReference type="Pfam" id="PF02872"/>
    </source>
</evidence>
<dbReference type="SUPFAM" id="SSF55816">
    <property type="entry name" value="5'-nucleotidase (syn. UDP-sugar hydrolase), C-terminal domain"/>
    <property type="match status" value="1"/>
</dbReference>
<comment type="caution">
    <text evidence="6">The sequence shown here is derived from an EMBL/GenBank/DDBJ whole genome shotgun (WGS) entry which is preliminary data.</text>
</comment>
<organism evidence="6 7">
    <name type="scientific">Hymenobacter fodinae</name>
    <dbReference type="NCBI Taxonomy" id="2510796"/>
    <lineage>
        <taxon>Bacteria</taxon>
        <taxon>Pseudomonadati</taxon>
        <taxon>Bacteroidota</taxon>
        <taxon>Cytophagia</taxon>
        <taxon>Cytophagales</taxon>
        <taxon>Hymenobacteraceae</taxon>
        <taxon>Hymenobacter</taxon>
    </lineage>
</organism>
<gene>
    <name evidence="6" type="ORF">EU556_16615</name>
</gene>
<name>A0A4Z0P4X1_9BACT</name>
<keyword evidence="2" id="KW-0378">Hydrolase</keyword>
<keyword evidence="2" id="KW-0547">Nucleotide-binding</keyword>
<keyword evidence="1" id="KW-0732">Signal</keyword>
<evidence type="ECO:0000256" key="2">
    <source>
        <dbReference type="RuleBase" id="RU362119"/>
    </source>
</evidence>
<dbReference type="GO" id="GO:0030288">
    <property type="term" value="C:outer membrane-bounded periplasmic space"/>
    <property type="evidence" value="ECO:0007669"/>
    <property type="project" value="TreeGrafter"/>
</dbReference>
<feature type="domain" description="Calcineurin-like phosphoesterase" evidence="4">
    <location>
        <begin position="54"/>
        <end position="283"/>
    </location>
</feature>
<dbReference type="EMBL" id="SRLA01000003">
    <property type="protein sequence ID" value="TGE06460.1"/>
    <property type="molecule type" value="Genomic_DNA"/>
</dbReference>
<dbReference type="InterPro" id="IPR036907">
    <property type="entry name" value="5'-Nucleotdase_C_sf"/>
</dbReference>
<keyword evidence="7" id="KW-1185">Reference proteome</keyword>
<sequence>MQASPNTDSITFSTRFLAPWRWLALGSAVLAAAGTLSSCQSNSRQSVASASGSFTILHTNDIHGRHRPFTVSPGNATAQTGDPGRSPSSFERAGRVGGFAHLARAVQQVRQARGAANVLLLDGGDTFSDDLLGNLTKGAANIKLMNALGYQFMALGNHDFDYGTARTRELQQLARFPMRGANVTDRATGQPFLGEPAQVFTVGGVRVGVLALAYHNTAQTGNPDNTKELAFGSGIEAARRYVPALRARADVVVILSHQGTKVDERLAREVPGIDLIVGAHSHDRIAPPRQVGNAWVVQALSDAAVLGQLTVQVKAGKITSVEGIAPTLWTTEYPAYTKLAQLVDSLRAPHKARLEEVLATATGRIGRQYKSASPFDQLAGELLREATGAELAFLPGVGYGVSLEPGPITREMLYTLLPHPSKVVTLELTGAQVRQLLEQTATNQNPGDDMARVGGLLQTSGLNWTADLNQSVGRRVSDVRVNGQPLDAQRRYRVVTHSGMLTGIHRYTTFAQGTNVLKLDKGVTEVVEGALRKRGTVALPTPARVHIVTAK</sequence>
<feature type="region of interest" description="Disordered" evidence="3">
    <location>
        <begin position="67"/>
        <end position="91"/>
    </location>
</feature>
<accession>A0A4Z0P4X1</accession>
<evidence type="ECO:0000313" key="7">
    <source>
        <dbReference type="Proteomes" id="UP000298337"/>
    </source>
</evidence>
<evidence type="ECO:0000256" key="3">
    <source>
        <dbReference type="SAM" id="MobiDB-lite"/>
    </source>
</evidence>
<dbReference type="Gene3D" id="3.60.21.10">
    <property type="match status" value="1"/>
</dbReference>
<dbReference type="PRINTS" id="PR01607">
    <property type="entry name" value="APYRASEFAMLY"/>
</dbReference>
<dbReference type="InterPro" id="IPR006179">
    <property type="entry name" value="5_nucleotidase/apyrase"/>
</dbReference>
<dbReference type="OrthoDB" id="9775118at2"/>
<feature type="domain" description="5'-Nucleotidase C-terminal" evidence="5">
    <location>
        <begin position="367"/>
        <end position="511"/>
    </location>
</feature>
<dbReference type="GO" id="GO:0009166">
    <property type="term" value="P:nucleotide catabolic process"/>
    <property type="evidence" value="ECO:0007669"/>
    <property type="project" value="InterPro"/>
</dbReference>